<dbReference type="RefSeq" id="WP_132866668.1">
    <property type="nucleotide sequence ID" value="NZ_JTJC03000001.1"/>
</dbReference>
<dbReference type="Proteomes" id="UP000031532">
    <property type="component" value="Unassembled WGS sequence"/>
</dbReference>
<dbReference type="EMBL" id="JTJC03000001">
    <property type="protein sequence ID" value="NHC34098.1"/>
    <property type="molecule type" value="Genomic_DNA"/>
</dbReference>
<dbReference type="AlphaFoldDB" id="A0A9X5E3H2"/>
<gene>
    <name evidence="2" type="ORF">QH73_0005375</name>
</gene>
<keyword evidence="2" id="KW-0808">Transferase</keyword>
<protein>
    <submittedName>
        <fullName evidence="2">Glycosyl transferase</fullName>
    </submittedName>
</protein>
<comment type="caution">
    <text evidence="2">The sequence shown here is derived from an EMBL/GenBank/DDBJ whole genome shotgun (WGS) entry which is preliminary data.</text>
</comment>
<evidence type="ECO:0000313" key="3">
    <source>
        <dbReference type="Proteomes" id="UP000031532"/>
    </source>
</evidence>
<sequence>MTSGWWLAIGEQGVGEQRGNNCQPSTVNRQPSTVNRQPSTVNRQPSTVNHQPMTNDQ</sequence>
<reference evidence="2 3" key="1">
    <citation type="journal article" date="2015" name="Genome Announc.">
        <title>Draft Genome Sequence of the Terrestrial Cyanobacterium Scytonema millei VB511283, Isolated from Eastern India.</title>
        <authorList>
            <person name="Sen D."/>
            <person name="Chandrababunaidu M.M."/>
            <person name="Singh D."/>
            <person name="Sanghi N."/>
            <person name="Ghorai A."/>
            <person name="Mishra G.P."/>
            <person name="Madduluri M."/>
            <person name="Adhikary S.P."/>
            <person name="Tripathy S."/>
        </authorList>
    </citation>
    <scope>NUCLEOTIDE SEQUENCE [LARGE SCALE GENOMIC DNA]</scope>
    <source>
        <strain evidence="2 3">VB511283</strain>
    </source>
</reference>
<dbReference type="GO" id="GO:0016740">
    <property type="term" value="F:transferase activity"/>
    <property type="evidence" value="ECO:0007669"/>
    <property type="project" value="UniProtKB-KW"/>
</dbReference>
<evidence type="ECO:0000313" key="2">
    <source>
        <dbReference type="EMBL" id="NHC34098.1"/>
    </source>
</evidence>
<keyword evidence="3" id="KW-1185">Reference proteome</keyword>
<organism evidence="2 3">
    <name type="scientific">Scytonema millei VB511283</name>
    <dbReference type="NCBI Taxonomy" id="1245923"/>
    <lineage>
        <taxon>Bacteria</taxon>
        <taxon>Bacillati</taxon>
        <taxon>Cyanobacteriota</taxon>
        <taxon>Cyanophyceae</taxon>
        <taxon>Nostocales</taxon>
        <taxon>Scytonemataceae</taxon>
        <taxon>Scytonema</taxon>
    </lineage>
</organism>
<feature type="region of interest" description="Disordered" evidence="1">
    <location>
        <begin position="1"/>
        <end position="57"/>
    </location>
</feature>
<feature type="compositionally biased region" description="Polar residues" evidence="1">
    <location>
        <begin position="18"/>
        <end position="57"/>
    </location>
</feature>
<name>A0A9X5E3H2_9CYAN</name>
<accession>A0A9X5E3H2</accession>
<proteinExistence type="predicted"/>
<evidence type="ECO:0000256" key="1">
    <source>
        <dbReference type="SAM" id="MobiDB-lite"/>
    </source>
</evidence>